<dbReference type="Proteomes" id="UP000004221">
    <property type="component" value="Unassembled WGS sequence"/>
</dbReference>
<keyword evidence="2" id="KW-1185">Reference proteome</keyword>
<accession>I4EI47</accession>
<sequence length="58" mass="6437">MRWRWMRPVCWAVSSVVVVKTLCSALATSGMLGMGELLGLVWSVDARTMLEELSIVIP</sequence>
<organism evidence="1 2">
    <name type="scientific">Nitrolancea hollandica Lb</name>
    <dbReference type="NCBI Taxonomy" id="1129897"/>
    <lineage>
        <taxon>Bacteria</taxon>
        <taxon>Pseudomonadati</taxon>
        <taxon>Thermomicrobiota</taxon>
        <taxon>Thermomicrobia</taxon>
        <taxon>Sphaerobacterales</taxon>
        <taxon>Sphaerobacterineae</taxon>
        <taxon>Sphaerobacteraceae</taxon>
        <taxon>Nitrolancea</taxon>
    </lineage>
</organism>
<dbReference type="EMBL" id="CAGS01000261">
    <property type="protein sequence ID" value="CCF84359.1"/>
    <property type="molecule type" value="Genomic_DNA"/>
</dbReference>
<comment type="caution">
    <text evidence="1">The sequence shown here is derived from an EMBL/GenBank/DDBJ whole genome shotgun (WGS) entry which is preliminary data.</text>
</comment>
<proteinExistence type="predicted"/>
<evidence type="ECO:0000313" key="2">
    <source>
        <dbReference type="Proteomes" id="UP000004221"/>
    </source>
</evidence>
<evidence type="ECO:0000313" key="1">
    <source>
        <dbReference type="EMBL" id="CCF84359.1"/>
    </source>
</evidence>
<gene>
    <name evidence="1" type="ORF">NITHO_3330013</name>
</gene>
<reference evidence="1 2" key="1">
    <citation type="journal article" date="2012" name="ISME J.">
        <title>Nitrification expanded: discovery, physiology and genomics of a nitrite-oxidizing bacterium from the phylum Chloroflexi.</title>
        <authorList>
            <person name="Sorokin D.Y."/>
            <person name="Lucker S."/>
            <person name="Vejmelkova D."/>
            <person name="Kostrikina N.A."/>
            <person name="Kleerebezem R."/>
            <person name="Rijpstra W.I."/>
            <person name="Damste J.S."/>
            <person name="Le Paslier D."/>
            <person name="Muyzer G."/>
            <person name="Wagner M."/>
            <person name="van Loosdrecht M.C."/>
            <person name="Daims H."/>
        </authorList>
    </citation>
    <scope>NUCLEOTIDE SEQUENCE [LARGE SCALE GENOMIC DNA]</scope>
    <source>
        <strain evidence="2">none</strain>
    </source>
</reference>
<dbReference type="AlphaFoldDB" id="I4EI47"/>
<protein>
    <submittedName>
        <fullName evidence="1">Uncharacterized protein</fullName>
    </submittedName>
</protein>
<name>I4EI47_9BACT</name>